<dbReference type="Gene3D" id="3.30.710.10">
    <property type="entry name" value="Potassium Channel Kv1.1, Chain A"/>
    <property type="match status" value="1"/>
</dbReference>
<organism evidence="2 3">
    <name type="scientific">Pinctada imbricata</name>
    <name type="common">Atlantic pearl-oyster</name>
    <name type="synonym">Pinctada martensii</name>
    <dbReference type="NCBI Taxonomy" id="66713"/>
    <lineage>
        <taxon>Eukaryota</taxon>
        <taxon>Metazoa</taxon>
        <taxon>Spiralia</taxon>
        <taxon>Lophotrochozoa</taxon>
        <taxon>Mollusca</taxon>
        <taxon>Bivalvia</taxon>
        <taxon>Autobranchia</taxon>
        <taxon>Pteriomorphia</taxon>
        <taxon>Pterioida</taxon>
        <taxon>Pterioidea</taxon>
        <taxon>Pteriidae</taxon>
        <taxon>Pinctada</taxon>
    </lineage>
</organism>
<dbReference type="Proteomes" id="UP001186944">
    <property type="component" value="Unassembled WGS sequence"/>
</dbReference>
<proteinExistence type="predicted"/>
<dbReference type="SMART" id="SM00225">
    <property type="entry name" value="BTB"/>
    <property type="match status" value="1"/>
</dbReference>
<dbReference type="PANTHER" id="PTHR24413">
    <property type="entry name" value="SPECKLE-TYPE POZ PROTEIN"/>
    <property type="match status" value="1"/>
</dbReference>
<dbReference type="SUPFAM" id="SSF54695">
    <property type="entry name" value="POZ domain"/>
    <property type="match status" value="1"/>
</dbReference>
<dbReference type="InterPro" id="IPR000210">
    <property type="entry name" value="BTB/POZ_dom"/>
</dbReference>
<dbReference type="PROSITE" id="PS50097">
    <property type="entry name" value="BTB"/>
    <property type="match status" value="1"/>
</dbReference>
<dbReference type="Pfam" id="PF00651">
    <property type="entry name" value="BTB"/>
    <property type="match status" value="1"/>
</dbReference>
<accession>A0AA89C1X3</accession>
<evidence type="ECO:0000313" key="2">
    <source>
        <dbReference type="EMBL" id="KAK3091302.1"/>
    </source>
</evidence>
<evidence type="ECO:0000259" key="1">
    <source>
        <dbReference type="PROSITE" id="PS50097"/>
    </source>
</evidence>
<evidence type="ECO:0000313" key="3">
    <source>
        <dbReference type="Proteomes" id="UP001186944"/>
    </source>
</evidence>
<dbReference type="CDD" id="cd14733">
    <property type="entry name" value="BACK"/>
    <property type="match status" value="1"/>
</dbReference>
<dbReference type="InterPro" id="IPR058897">
    <property type="entry name" value="PAPPA_SD_C"/>
</dbReference>
<dbReference type="AlphaFoldDB" id="A0AA89C1X3"/>
<protein>
    <recommendedName>
        <fullName evidence="1">BTB domain-containing protein</fullName>
    </recommendedName>
</protein>
<comment type="caution">
    <text evidence="2">The sequence shown here is derived from an EMBL/GenBank/DDBJ whole genome shotgun (WGS) entry which is preliminary data.</text>
</comment>
<gene>
    <name evidence="2" type="ORF">FSP39_018785</name>
</gene>
<dbReference type="InterPro" id="IPR011333">
    <property type="entry name" value="SKP1/BTB/POZ_sf"/>
</dbReference>
<sequence>MASNSGRPKIGELRQWVKKVTAFSSQYNNSSWAANCVIGNPRVYPQYGDLHGAWASKDIDANQFVELCYEEAVFIDEINIYETYHAGAVKRVAAKNPTGHWETIYETPRCQKINKSRIFTPPIQRPDYPVDELRVEVDCTACGTWAELDAIELVGSKFNFEPPPPPSELADDMTELVNNPLFSDVIFLVGGQQFHGHKAIMTVRSDYFKALFCDNMKEKNSSAPIEFLDINPDAFEVVLHYIYTNTLLPKEDCTLLLEVWRVADRFVLDGLKSHLILDISNKISPNNVVDIYLEATSCLPEIEELKNVALSMMKKHIGEVVRLPNFTSLPQELMVELIQKMTEGMSIADSTRSKSNKK</sequence>
<dbReference type="Pfam" id="PF25900">
    <property type="entry name" value="PAPPA"/>
    <property type="match status" value="1"/>
</dbReference>
<dbReference type="EMBL" id="VSWD01000010">
    <property type="protein sequence ID" value="KAK3091302.1"/>
    <property type="molecule type" value="Genomic_DNA"/>
</dbReference>
<dbReference type="CDD" id="cd18186">
    <property type="entry name" value="BTB_POZ_ZBTB_KLHL-like"/>
    <property type="match status" value="1"/>
</dbReference>
<name>A0AA89C1X3_PINIB</name>
<reference evidence="2" key="1">
    <citation type="submission" date="2019-08" db="EMBL/GenBank/DDBJ databases">
        <title>The improved chromosome-level genome for the pearl oyster Pinctada fucata martensii using PacBio sequencing and Hi-C.</title>
        <authorList>
            <person name="Zheng Z."/>
        </authorList>
    </citation>
    <scope>NUCLEOTIDE SEQUENCE</scope>
    <source>
        <strain evidence="2">ZZ-2019</strain>
        <tissue evidence="2">Adductor muscle</tissue>
    </source>
</reference>
<keyword evidence="3" id="KW-1185">Reference proteome</keyword>
<feature type="domain" description="BTB" evidence="1">
    <location>
        <begin position="183"/>
        <end position="251"/>
    </location>
</feature>